<feature type="transmembrane region" description="Helical" evidence="5">
    <location>
        <begin position="216"/>
        <end position="233"/>
    </location>
</feature>
<evidence type="ECO:0000256" key="2">
    <source>
        <dbReference type="ARBA" id="ARBA00022692"/>
    </source>
</evidence>
<organism evidence="7 8">
    <name type="scientific">Pseudosporangium ferrugineum</name>
    <dbReference type="NCBI Taxonomy" id="439699"/>
    <lineage>
        <taxon>Bacteria</taxon>
        <taxon>Bacillati</taxon>
        <taxon>Actinomycetota</taxon>
        <taxon>Actinomycetes</taxon>
        <taxon>Micromonosporales</taxon>
        <taxon>Micromonosporaceae</taxon>
        <taxon>Pseudosporangium</taxon>
    </lineage>
</organism>
<evidence type="ECO:0000256" key="4">
    <source>
        <dbReference type="ARBA" id="ARBA00023136"/>
    </source>
</evidence>
<dbReference type="Pfam" id="PF04932">
    <property type="entry name" value="Wzy_C"/>
    <property type="match status" value="1"/>
</dbReference>
<evidence type="ECO:0000256" key="1">
    <source>
        <dbReference type="ARBA" id="ARBA00004141"/>
    </source>
</evidence>
<gene>
    <name evidence="7" type="ORF">CLV70_11681</name>
</gene>
<feature type="transmembrane region" description="Helical" evidence="5">
    <location>
        <begin position="399"/>
        <end position="418"/>
    </location>
</feature>
<keyword evidence="2 5" id="KW-0812">Transmembrane</keyword>
<proteinExistence type="predicted"/>
<keyword evidence="3 5" id="KW-1133">Transmembrane helix</keyword>
<evidence type="ECO:0000259" key="6">
    <source>
        <dbReference type="Pfam" id="PF04932"/>
    </source>
</evidence>
<evidence type="ECO:0000313" key="7">
    <source>
        <dbReference type="EMBL" id="PRY22821.1"/>
    </source>
</evidence>
<reference evidence="7 8" key="1">
    <citation type="submission" date="2018-03" db="EMBL/GenBank/DDBJ databases">
        <title>Genomic Encyclopedia of Archaeal and Bacterial Type Strains, Phase II (KMG-II): from individual species to whole genera.</title>
        <authorList>
            <person name="Goeker M."/>
        </authorList>
    </citation>
    <scope>NUCLEOTIDE SEQUENCE [LARGE SCALE GENOMIC DNA]</scope>
    <source>
        <strain evidence="7 8">DSM 45348</strain>
    </source>
</reference>
<dbReference type="InterPro" id="IPR007016">
    <property type="entry name" value="O-antigen_ligase-rel_domated"/>
</dbReference>
<protein>
    <recommendedName>
        <fullName evidence="6">O-antigen ligase-related domain-containing protein</fullName>
    </recommendedName>
</protein>
<evidence type="ECO:0000256" key="5">
    <source>
        <dbReference type="SAM" id="Phobius"/>
    </source>
</evidence>
<sequence>MRARRVARATAPARARAVAAVEPGVLDPKAWRVRTAKLPVWPLTVMFGLMPVWWGLGVWYFVWPFFGVILLALLTTRGDVRMPTGTWLWLILLGLVAISATRLERVTSLLIFGMRLGHLFTALIVGIYVYNLARDRVGWARIANPLALFWLAMVALGWLGVIAPKLSVPSPLTMVLPDSVRGERFITDLARLDATEFNPSSRNPIYRPAAPYPYTNNWGTAYCFLVPFVLAYVTSVRRGVLRIVLLVSLPLSVVPAFLTLNRGMFIGLGAGVLYLLGREALHGRMRMMLPVGGLLFAGWVVTLFIPVLDLITRRTSTTDTNSDRFDLYAQTWAAVMHSPLLGFGQPKSVDTTHAAEPLGTQGMIWQLLYSHGIPATICFYLILLLVARRLAAAVTPAGLWLSSLPVIAAIVTPFYAYIDPNMSVLFFAVGLGLAAVDGPVNREPREKPA</sequence>
<feature type="transmembrane region" description="Helical" evidence="5">
    <location>
        <begin position="367"/>
        <end position="387"/>
    </location>
</feature>
<feature type="transmembrane region" description="Helical" evidence="5">
    <location>
        <begin position="52"/>
        <end position="74"/>
    </location>
</feature>
<feature type="transmembrane region" description="Helical" evidence="5">
    <location>
        <begin position="288"/>
        <end position="308"/>
    </location>
</feature>
<keyword evidence="4 5" id="KW-0472">Membrane</keyword>
<accession>A0A2T0RNU9</accession>
<dbReference type="GO" id="GO:0016020">
    <property type="term" value="C:membrane"/>
    <property type="evidence" value="ECO:0007669"/>
    <property type="project" value="UniProtKB-SubCell"/>
</dbReference>
<feature type="domain" description="O-antigen ligase-related" evidence="6">
    <location>
        <begin position="251"/>
        <end position="379"/>
    </location>
</feature>
<keyword evidence="8" id="KW-1185">Reference proteome</keyword>
<evidence type="ECO:0000313" key="8">
    <source>
        <dbReference type="Proteomes" id="UP000239209"/>
    </source>
</evidence>
<dbReference type="EMBL" id="PVZG01000016">
    <property type="protein sequence ID" value="PRY22821.1"/>
    <property type="molecule type" value="Genomic_DNA"/>
</dbReference>
<evidence type="ECO:0000256" key="3">
    <source>
        <dbReference type="ARBA" id="ARBA00022989"/>
    </source>
</evidence>
<feature type="transmembrane region" description="Helical" evidence="5">
    <location>
        <begin position="86"/>
        <end position="103"/>
    </location>
</feature>
<feature type="transmembrane region" description="Helical" evidence="5">
    <location>
        <begin position="109"/>
        <end position="130"/>
    </location>
</feature>
<name>A0A2T0RNU9_9ACTN</name>
<dbReference type="AlphaFoldDB" id="A0A2T0RNU9"/>
<feature type="transmembrane region" description="Helical" evidence="5">
    <location>
        <begin position="240"/>
        <end position="258"/>
    </location>
</feature>
<comment type="subcellular location">
    <subcellularLocation>
        <location evidence="1">Membrane</location>
        <topology evidence="1">Multi-pass membrane protein</topology>
    </subcellularLocation>
</comment>
<feature type="transmembrane region" description="Helical" evidence="5">
    <location>
        <begin position="142"/>
        <end position="163"/>
    </location>
</feature>
<dbReference type="Proteomes" id="UP000239209">
    <property type="component" value="Unassembled WGS sequence"/>
</dbReference>
<comment type="caution">
    <text evidence="7">The sequence shown here is derived from an EMBL/GenBank/DDBJ whole genome shotgun (WGS) entry which is preliminary data.</text>
</comment>